<keyword evidence="2" id="KW-1185">Reference proteome</keyword>
<dbReference type="Proteomes" id="UP000283634">
    <property type="component" value="Unassembled WGS sequence"/>
</dbReference>
<evidence type="ECO:0000313" key="2">
    <source>
        <dbReference type="Proteomes" id="UP000283634"/>
    </source>
</evidence>
<accession>A0A422N9R8</accession>
<dbReference type="GeneID" id="40330466"/>
<evidence type="ECO:0000313" key="1">
    <source>
        <dbReference type="EMBL" id="RNF02205.1"/>
    </source>
</evidence>
<comment type="caution">
    <text evidence="1">The sequence shown here is derived from an EMBL/GenBank/DDBJ whole genome shotgun (WGS) entry which is preliminary data.</text>
</comment>
<protein>
    <submittedName>
        <fullName evidence="1">Uncharacterized protein</fullName>
    </submittedName>
</protein>
<sequence>MTECGGVHVPCESLCRRPLSSSLRGEEASDLDEASYFAMMRMTLHGRGVMPLNSALSEGGHEASSREHNVALGDVASITVQLRIEGGILLEMDAGRSPGHKPQATPLANQWGGPQTQPPPSSIILLKLQDGGEVEICGVSIAGNDLFVGQSARWPAESN</sequence>
<dbReference type="AlphaFoldDB" id="A0A422N9R8"/>
<proteinExistence type="predicted"/>
<organism evidence="1 2">
    <name type="scientific">Trypanosoma rangeli</name>
    <dbReference type="NCBI Taxonomy" id="5698"/>
    <lineage>
        <taxon>Eukaryota</taxon>
        <taxon>Discoba</taxon>
        <taxon>Euglenozoa</taxon>
        <taxon>Kinetoplastea</taxon>
        <taxon>Metakinetoplastina</taxon>
        <taxon>Trypanosomatida</taxon>
        <taxon>Trypanosomatidae</taxon>
        <taxon>Trypanosoma</taxon>
        <taxon>Herpetosoma</taxon>
    </lineage>
</organism>
<dbReference type="EMBL" id="MKGL01000241">
    <property type="protein sequence ID" value="RNF02205.1"/>
    <property type="molecule type" value="Genomic_DNA"/>
</dbReference>
<name>A0A422N9R8_TRYRA</name>
<dbReference type="RefSeq" id="XP_029236777.1">
    <property type="nucleotide sequence ID" value="XM_029383375.1"/>
</dbReference>
<reference evidence="1 2" key="1">
    <citation type="journal article" date="2018" name="BMC Genomics">
        <title>Genomic comparison of Trypanosoma conorhini and Trypanosoma rangeli to Trypanosoma cruzi strains of high and low virulence.</title>
        <authorList>
            <person name="Bradwell K.R."/>
            <person name="Koparde V.N."/>
            <person name="Matveyev A.V."/>
            <person name="Serrano M.G."/>
            <person name="Alves J.M."/>
            <person name="Parikh H."/>
            <person name="Huang B."/>
            <person name="Lee V."/>
            <person name="Espinosa-Alvarez O."/>
            <person name="Ortiz P.A."/>
            <person name="Costa-Martins A.G."/>
            <person name="Teixeira M.M."/>
            <person name="Buck G.A."/>
        </authorList>
    </citation>
    <scope>NUCLEOTIDE SEQUENCE [LARGE SCALE GENOMIC DNA]</scope>
    <source>
        <strain evidence="1 2">AM80</strain>
    </source>
</reference>
<gene>
    <name evidence="1" type="ORF">TraAM80_06533</name>
</gene>